<evidence type="ECO:0000313" key="2">
    <source>
        <dbReference type="EMBL" id="JAB80770.1"/>
    </source>
</evidence>
<name>V5HBF6_IXORI</name>
<feature type="non-terminal residue" evidence="2">
    <location>
        <position position="1"/>
    </location>
</feature>
<dbReference type="EMBL" id="GANP01003698">
    <property type="protein sequence ID" value="JAB80770.1"/>
    <property type="molecule type" value="mRNA"/>
</dbReference>
<protein>
    <recommendedName>
        <fullName evidence="3">Secreted protein</fullName>
    </recommendedName>
</protein>
<keyword evidence="1" id="KW-0732">Signal</keyword>
<organism evidence="2">
    <name type="scientific">Ixodes ricinus</name>
    <name type="common">Common tick</name>
    <name type="synonym">Acarus ricinus</name>
    <dbReference type="NCBI Taxonomy" id="34613"/>
    <lineage>
        <taxon>Eukaryota</taxon>
        <taxon>Metazoa</taxon>
        <taxon>Ecdysozoa</taxon>
        <taxon>Arthropoda</taxon>
        <taxon>Chelicerata</taxon>
        <taxon>Arachnida</taxon>
        <taxon>Acari</taxon>
        <taxon>Parasitiformes</taxon>
        <taxon>Ixodida</taxon>
        <taxon>Ixodoidea</taxon>
        <taxon>Ixodidae</taxon>
        <taxon>Ixodinae</taxon>
        <taxon>Ixodes</taxon>
    </lineage>
</organism>
<feature type="signal peptide" evidence="1">
    <location>
        <begin position="1"/>
        <end position="23"/>
    </location>
</feature>
<feature type="chain" id="PRO_5004735271" description="Secreted protein" evidence="1">
    <location>
        <begin position="24"/>
        <end position="123"/>
    </location>
</feature>
<dbReference type="AlphaFoldDB" id="V5HBF6"/>
<evidence type="ECO:0000256" key="1">
    <source>
        <dbReference type="SAM" id="SignalP"/>
    </source>
</evidence>
<evidence type="ECO:0008006" key="3">
    <source>
        <dbReference type="Google" id="ProtNLM"/>
    </source>
</evidence>
<reference evidence="2" key="1">
    <citation type="journal article" date="2015" name="Sci. Rep.">
        <title>Tissue- and time-dependent transcription in Ixodes ricinus salivary glands and midguts when blood feeding on the vertebrate host.</title>
        <authorList>
            <person name="Kotsyfakis M."/>
            <person name="Schwarz A."/>
            <person name="Erhart J."/>
            <person name="Ribeiro J.M."/>
        </authorList>
    </citation>
    <scope>NUCLEOTIDE SEQUENCE</scope>
    <source>
        <tissue evidence="2">Salivary gland and midgut</tissue>
    </source>
</reference>
<accession>V5HBF6</accession>
<sequence length="123" mass="13819">IYCNISNMLLVLFAVVLILPAFQEGFLSEALDNFDCYKVVKEGGVILCTINGHKRNSITWAPSTCEVGCNGPKVRLPESACPRGGQRICDENAIRKLRKWRDDMKKRKSFIWVLGAVLLAFTK</sequence>
<proteinExistence type="evidence at transcript level"/>